<comment type="caution">
    <text evidence="1">The sequence shown here is derived from an EMBL/GenBank/DDBJ whole genome shotgun (WGS) entry which is preliminary data.</text>
</comment>
<reference evidence="1 2" key="1">
    <citation type="journal article" date="2019" name="Sci. Rep.">
        <title>Orb-weaving spider Araneus ventricosus genome elucidates the spidroin gene catalogue.</title>
        <authorList>
            <person name="Kono N."/>
            <person name="Nakamura H."/>
            <person name="Ohtoshi R."/>
            <person name="Moran D.A.P."/>
            <person name="Shinohara A."/>
            <person name="Yoshida Y."/>
            <person name="Fujiwara M."/>
            <person name="Mori M."/>
            <person name="Tomita M."/>
            <person name="Arakawa K."/>
        </authorList>
    </citation>
    <scope>NUCLEOTIDE SEQUENCE [LARGE SCALE GENOMIC DNA]</scope>
</reference>
<feature type="non-terminal residue" evidence="1">
    <location>
        <position position="1"/>
    </location>
</feature>
<organism evidence="1 2">
    <name type="scientific">Araneus ventricosus</name>
    <name type="common">Orbweaver spider</name>
    <name type="synonym">Epeira ventricosa</name>
    <dbReference type="NCBI Taxonomy" id="182803"/>
    <lineage>
        <taxon>Eukaryota</taxon>
        <taxon>Metazoa</taxon>
        <taxon>Ecdysozoa</taxon>
        <taxon>Arthropoda</taxon>
        <taxon>Chelicerata</taxon>
        <taxon>Arachnida</taxon>
        <taxon>Araneae</taxon>
        <taxon>Araneomorphae</taxon>
        <taxon>Entelegynae</taxon>
        <taxon>Araneoidea</taxon>
        <taxon>Araneidae</taxon>
        <taxon>Araneus</taxon>
    </lineage>
</organism>
<keyword evidence="2" id="KW-1185">Reference proteome</keyword>
<gene>
    <name evidence="1" type="ORF">AVEN_59107_1</name>
</gene>
<dbReference type="EMBL" id="BGPR01225402">
    <property type="protein sequence ID" value="GBN70903.1"/>
    <property type="molecule type" value="Genomic_DNA"/>
</dbReference>
<dbReference type="Proteomes" id="UP000499080">
    <property type="component" value="Unassembled WGS sequence"/>
</dbReference>
<sequence>SKAYYTLLTKSIARLVKSEAFGVDLNTMVHCQLWRIMGTHALQ</sequence>
<protein>
    <submittedName>
        <fullName evidence="1">Uncharacterized protein</fullName>
    </submittedName>
</protein>
<evidence type="ECO:0000313" key="2">
    <source>
        <dbReference type="Proteomes" id="UP000499080"/>
    </source>
</evidence>
<name>A0A4Y2R5G6_ARAVE</name>
<evidence type="ECO:0000313" key="1">
    <source>
        <dbReference type="EMBL" id="GBN70903.1"/>
    </source>
</evidence>
<dbReference type="AlphaFoldDB" id="A0A4Y2R5G6"/>
<accession>A0A4Y2R5G6</accession>
<proteinExistence type="predicted"/>